<feature type="transmembrane region" description="Helical" evidence="1">
    <location>
        <begin position="49"/>
        <end position="71"/>
    </location>
</feature>
<name>A0A450TH84_9GAMM</name>
<dbReference type="AlphaFoldDB" id="A0A450TH84"/>
<dbReference type="InterPro" id="IPR011435">
    <property type="entry name" value="UmpAB"/>
</dbReference>
<evidence type="ECO:0000256" key="1">
    <source>
        <dbReference type="SAM" id="Phobius"/>
    </source>
</evidence>
<accession>A0A450TH84</accession>
<evidence type="ECO:0000313" key="2">
    <source>
        <dbReference type="EMBL" id="VFJ66542.1"/>
    </source>
</evidence>
<protein>
    <recommendedName>
        <fullName evidence="3">DUF1538 domain-containing protein</fullName>
    </recommendedName>
</protein>
<sequence length="268" mass="28839">MNDIPMNLTDRLLDTLLLTIWDVLPIVVIVFGFQFLVLRRPIANMRRVLTGFLFVLLGLVFFIEGLELSLFPLGKIMARQLTDSAFIGAGVLATDGIAHWQDYYWVYIFGAAIGFTAAIAEPALIAVAMKARDVSAGAISAWGLRITVAFGASVGIALGTFRIVTGTPLYYYIIACYVLVILQTVFAPKALIALAYDSGGVTTSTVTVPLVTALGLGLAAGVPGRSPLDGFGLIAFACLFPIMAVLGFAQITHYREKRRSEKRPETGS</sequence>
<feature type="transmembrane region" description="Helical" evidence="1">
    <location>
        <begin position="169"/>
        <end position="187"/>
    </location>
</feature>
<feature type="transmembrane region" description="Helical" evidence="1">
    <location>
        <begin position="104"/>
        <end position="129"/>
    </location>
</feature>
<organism evidence="2">
    <name type="scientific">Candidatus Kentrum sp. DK</name>
    <dbReference type="NCBI Taxonomy" id="2126562"/>
    <lineage>
        <taxon>Bacteria</taxon>
        <taxon>Pseudomonadati</taxon>
        <taxon>Pseudomonadota</taxon>
        <taxon>Gammaproteobacteria</taxon>
        <taxon>Candidatus Kentrum</taxon>
    </lineage>
</organism>
<keyword evidence="1" id="KW-1133">Transmembrane helix</keyword>
<dbReference type="Pfam" id="PF07556">
    <property type="entry name" value="DUF1538"/>
    <property type="match status" value="1"/>
</dbReference>
<evidence type="ECO:0008006" key="3">
    <source>
        <dbReference type="Google" id="ProtNLM"/>
    </source>
</evidence>
<reference evidence="2" key="1">
    <citation type="submission" date="2019-02" db="EMBL/GenBank/DDBJ databases">
        <authorList>
            <person name="Gruber-Vodicka R. H."/>
            <person name="Seah K. B. B."/>
        </authorList>
    </citation>
    <scope>NUCLEOTIDE SEQUENCE</scope>
    <source>
        <strain evidence="2">BECK_DK161</strain>
    </source>
</reference>
<feature type="transmembrane region" description="Helical" evidence="1">
    <location>
        <begin position="199"/>
        <end position="219"/>
    </location>
</feature>
<proteinExistence type="predicted"/>
<feature type="transmembrane region" description="Helical" evidence="1">
    <location>
        <begin position="16"/>
        <end position="37"/>
    </location>
</feature>
<dbReference type="EMBL" id="CAADEY010000150">
    <property type="protein sequence ID" value="VFJ66542.1"/>
    <property type="molecule type" value="Genomic_DNA"/>
</dbReference>
<feature type="transmembrane region" description="Helical" evidence="1">
    <location>
        <begin position="231"/>
        <end position="254"/>
    </location>
</feature>
<keyword evidence="1" id="KW-0472">Membrane</keyword>
<gene>
    <name evidence="2" type="ORF">BECKDK2373C_GA0170839_11505</name>
</gene>
<keyword evidence="1" id="KW-0812">Transmembrane</keyword>
<feature type="transmembrane region" description="Helical" evidence="1">
    <location>
        <begin position="141"/>
        <end position="163"/>
    </location>
</feature>